<dbReference type="GO" id="GO:0016020">
    <property type="term" value="C:membrane"/>
    <property type="evidence" value="ECO:0000318"/>
    <property type="project" value="GO_Central"/>
</dbReference>
<feature type="transmembrane region" description="Helical" evidence="6">
    <location>
        <begin position="28"/>
        <end position="54"/>
    </location>
</feature>
<dbReference type="Proteomes" id="UP000215914">
    <property type="component" value="Chromosome 8"/>
</dbReference>
<proteinExistence type="inferred from homology"/>
<dbReference type="InterPro" id="IPR045069">
    <property type="entry name" value="MATE_euk"/>
</dbReference>
<dbReference type="PANTHER" id="PTHR11206">
    <property type="entry name" value="MULTIDRUG RESISTANCE PROTEIN"/>
    <property type="match status" value="1"/>
</dbReference>
<gene>
    <name evidence="7" type="ORF">HannXRQ_Chr08g0212991</name>
</gene>
<dbReference type="STRING" id="4232.A0A251U3C8"/>
<evidence type="ECO:0000256" key="5">
    <source>
        <dbReference type="ARBA" id="ARBA00023136"/>
    </source>
</evidence>
<sequence length="504" mass="55390">MEEGLILKPNDNRLTITWHVLVEEMKKLGLIAGPMTAVTLSQYLLQVISVMMVGHVGELSLSSTSIAISISIVTGFSLLSGMSSALETLCGQAYGAQQYTKVGTLTYTAIFSLLIVCIPLAILWRYTESLLILLGQSPLISHEAGNYLTYLIPALFAYAILQPLVRYFQMQSMLIPMLASSLVALCIHIILCWALVYKTGLGNIGAAVSMGVALWSNTVFLLLYMKYSPLCAKTHSPISVEVFHGMKQFFSFAIPSAVMICLEWWSFELLVLLSGLLPNPELETSVLSICLEWWSFELLVLLSGLLPNPELETSVLSICLNTIDTLYAITYGFAAAVSTRVSNELGAGNPRGARVAVNAIMILAVVETSIVSMIVFFNRHIFGYIFTNEKEVVDYVTKITPLLCVNIIMDSLQGNFSGIARGVGWQHLGAYVNLAAFYFVGIPVGAFLGFYTSLRGEGLWIGILVGVIIQVILLSVVTFCTDYEKQVLTFSSKHFLFIFLPRKK</sequence>
<dbReference type="InParanoid" id="A0A251U3C8"/>
<evidence type="ECO:0000256" key="3">
    <source>
        <dbReference type="ARBA" id="ARBA00022692"/>
    </source>
</evidence>
<feature type="transmembrane region" description="Helical" evidence="6">
    <location>
        <begin position="102"/>
        <end position="124"/>
    </location>
</feature>
<keyword evidence="8" id="KW-1185">Reference proteome</keyword>
<feature type="transmembrane region" description="Helical" evidence="6">
    <location>
        <begin position="431"/>
        <end position="452"/>
    </location>
</feature>
<feature type="transmembrane region" description="Helical" evidence="6">
    <location>
        <begin position="318"/>
        <end position="337"/>
    </location>
</feature>
<keyword evidence="3 6" id="KW-0812">Transmembrane</keyword>
<comment type="subcellular location">
    <subcellularLocation>
        <location evidence="1">Membrane</location>
        <topology evidence="1">Multi-pass membrane protein</topology>
    </subcellularLocation>
</comment>
<keyword evidence="4 6" id="KW-1133">Transmembrane helix</keyword>
<feature type="transmembrane region" description="Helical" evidence="6">
    <location>
        <begin position="357"/>
        <end position="377"/>
    </location>
</feature>
<dbReference type="GO" id="GO:0022857">
    <property type="term" value="F:transmembrane transporter activity"/>
    <property type="evidence" value="ECO:0000318"/>
    <property type="project" value="GO_Central"/>
</dbReference>
<dbReference type="GO" id="GO:1990961">
    <property type="term" value="P:xenobiotic detoxification by transmembrane export across the plasma membrane"/>
    <property type="evidence" value="ECO:0007669"/>
    <property type="project" value="InterPro"/>
</dbReference>
<evidence type="ECO:0000256" key="2">
    <source>
        <dbReference type="ARBA" id="ARBA00010199"/>
    </source>
</evidence>
<reference evidence="8" key="1">
    <citation type="journal article" date="2017" name="Nature">
        <title>The sunflower genome provides insights into oil metabolism, flowering and Asterid evolution.</title>
        <authorList>
            <person name="Badouin H."/>
            <person name="Gouzy J."/>
            <person name="Grassa C.J."/>
            <person name="Murat F."/>
            <person name="Staton S.E."/>
            <person name="Cottret L."/>
            <person name="Lelandais-Briere C."/>
            <person name="Owens G.L."/>
            <person name="Carrere S."/>
            <person name="Mayjonade B."/>
            <person name="Legrand L."/>
            <person name="Gill N."/>
            <person name="Kane N.C."/>
            <person name="Bowers J.E."/>
            <person name="Hubner S."/>
            <person name="Bellec A."/>
            <person name="Berard A."/>
            <person name="Berges H."/>
            <person name="Blanchet N."/>
            <person name="Boniface M.C."/>
            <person name="Brunel D."/>
            <person name="Catrice O."/>
            <person name="Chaidir N."/>
            <person name="Claudel C."/>
            <person name="Donnadieu C."/>
            <person name="Faraut T."/>
            <person name="Fievet G."/>
            <person name="Helmstetter N."/>
            <person name="King M."/>
            <person name="Knapp S.J."/>
            <person name="Lai Z."/>
            <person name="Le Paslier M.C."/>
            <person name="Lippi Y."/>
            <person name="Lorenzon L."/>
            <person name="Mandel J.R."/>
            <person name="Marage G."/>
            <person name="Marchand G."/>
            <person name="Marquand E."/>
            <person name="Bret-Mestries E."/>
            <person name="Morien E."/>
            <person name="Nambeesan S."/>
            <person name="Nguyen T."/>
            <person name="Pegot-Espagnet P."/>
            <person name="Pouilly N."/>
            <person name="Raftis F."/>
            <person name="Sallet E."/>
            <person name="Schiex T."/>
            <person name="Thomas J."/>
            <person name="Vandecasteele C."/>
            <person name="Vares D."/>
            <person name="Vear F."/>
            <person name="Vautrin S."/>
            <person name="Crespi M."/>
            <person name="Mangin B."/>
            <person name="Burke J.M."/>
            <person name="Salse J."/>
            <person name="Munos S."/>
            <person name="Vincourt P."/>
            <person name="Rieseberg L.H."/>
            <person name="Langlade N.B."/>
        </authorList>
    </citation>
    <scope>NUCLEOTIDE SEQUENCE [LARGE SCALE GENOMIC DNA]</scope>
    <source>
        <strain evidence="8">cv. SF193</strain>
    </source>
</reference>
<dbReference type="CDD" id="cd13132">
    <property type="entry name" value="MATE_eukaryotic"/>
    <property type="match status" value="1"/>
</dbReference>
<evidence type="ECO:0000256" key="6">
    <source>
        <dbReference type="RuleBase" id="RU004914"/>
    </source>
</evidence>
<organism evidence="7 8">
    <name type="scientific">Helianthus annuus</name>
    <name type="common">Common sunflower</name>
    <dbReference type="NCBI Taxonomy" id="4232"/>
    <lineage>
        <taxon>Eukaryota</taxon>
        <taxon>Viridiplantae</taxon>
        <taxon>Streptophyta</taxon>
        <taxon>Embryophyta</taxon>
        <taxon>Tracheophyta</taxon>
        <taxon>Spermatophyta</taxon>
        <taxon>Magnoliopsida</taxon>
        <taxon>eudicotyledons</taxon>
        <taxon>Gunneridae</taxon>
        <taxon>Pentapetalae</taxon>
        <taxon>asterids</taxon>
        <taxon>campanulids</taxon>
        <taxon>Asterales</taxon>
        <taxon>Asteraceae</taxon>
        <taxon>Asteroideae</taxon>
        <taxon>Heliantheae alliance</taxon>
        <taxon>Heliantheae</taxon>
        <taxon>Helianthus</taxon>
    </lineage>
</organism>
<evidence type="ECO:0000256" key="1">
    <source>
        <dbReference type="ARBA" id="ARBA00004141"/>
    </source>
</evidence>
<comment type="similarity">
    <text evidence="2 6">Belongs to the multi antimicrobial extrusion (MATE) (TC 2.A.66.1) family.</text>
</comment>
<evidence type="ECO:0000256" key="4">
    <source>
        <dbReference type="ARBA" id="ARBA00022989"/>
    </source>
</evidence>
<dbReference type="Pfam" id="PF01554">
    <property type="entry name" value="MatE"/>
    <property type="match status" value="2"/>
</dbReference>
<dbReference type="AlphaFoldDB" id="A0A251U3C8"/>
<feature type="transmembrane region" description="Helical" evidence="6">
    <location>
        <begin position="144"/>
        <end position="161"/>
    </location>
</feature>
<feature type="transmembrane region" description="Helical" evidence="6">
    <location>
        <begin position="202"/>
        <end position="225"/>
    </location>
</feature>
<dbReference type="FunCoup" id="A0A251U3C8">
    <property type="interactions" value="1021"/>
</dbReference>
<dbReference type="GO" id="GO:0015297">
    <property type="term" value="F:antiporter activity"/>
    <property type="evidence" value="ECO:0007669"/>
    <property type="project" value="InterPro"/>
</dbReference>
<keyword evidence="5 6" id="KW-0472">Membrane</keyword>
<evidence type="ECO:0000313" key="7">
    <source>
        <dbReference type="EMBL" id="OTG17513.1"/>
    </source>
</evidence>
<dbReference type="InterPro" id="IPR002528">
    <property type="entry name" value="MATE_fam"/>
</dbReference>
<dbReference type="GO" id="GO:0042910">
    <property type="term" value="F:xenobiotic transmembrane transporter activity"/>
    <property type="evidence" value="ECO:0007669"/>
    <property type="project" value="InterPro"/>
</dbReference>
<feature type="transmembrane region" description="Helical" evidence="6">
    <location>
        <begin position="173"/>
        <end position="196"/>
    </location>
</feature>
<accession>A0A251U3C8</accession>
<protein>
    <recommendedName>
        <fullName evidence="6">Protein DETOXIFICATION</fullName>
    </recommendedName>
    <alternativeName>
        <fullName evidence="6">Multidrug and toxic compound extrusion protein</fullName>
    </alternativeName>
</protein>
<name>A0A251U3C8_HELAN</name>
<dbReference type="EMBL" id="CM007897">
    <property type="protein sequence ID" value="OTG17513.1"/>
    <property type="molecule type" value="Genomic_DNA"/>
</dbReference>
<dbReference type="OMA" id="CFHAPLC"/>
<evidence type="ECO:0000313" key="8">
    <source>
        <dbReference type="Proteomes" id="UP000215914"/>
    </source>
</evidence>
<feature type="transmembrane region" description="Helical" evidence="6">
    <location>
        <begin position="458"/>
        <end position="480"/>
    </location>
</feature>
<feature type="transmembrane region" description="Helical" evidence="6">
    <location>
        <begin position="246"/>
        <end position="265"/>
    </location>
</feature>
<feature type="transmembrane region" description="Helical" evidence="6">
    <location>
        <begin position="66"/>
        <end position="90"/>
    </location>
</feature>